<keyword evidence="8" id="KW-0804">Transcription</keyword>
<protein>
    <recommendedName>
        <fullName evidence="3">Actin-related protein 8</fullName>
    </recommendedName>
</protein>
<dbReference type="GO" id="GO:0005524">
    <property type="term" value="F:ATP binding"/>
    <property type="evidence" value="ECO:0007669"/>
    <property type="project" value="UniProtKB-KW"/>
</dbReference>
<evidence type="ECO:0000256" key="9">
    <source>
        <dbReference type="ARBA" id="ARBA00023172"/>
    </source>
</evidence>
<evidence type="ECO:0000256" key="11">
    <source>
        <dbReference type="ARBA" id="ARBA00023242"/>
    </source>
</evidence>
<keyword evidence="4" id="KW-0547">Nucleotide-binding</keyword>
<keyword evidence="7" id="KW-0805">Transcription regulation</keyword>
<dbReference type="Pfam" id="PF00022">
    <property type="entry name" value="Actin"/>
    <property type="match status" value="1"/>
</dbReference>
<keyword evidence="11" id="KW-0539">Nucleus</keyword>
<accession>A0AAV2S8E6</accession>
<feature type="compositionally biased region" description="Basic and acidic residues" evidence="13">
    <location>
        <begin position="118"/>
        <end position="132"/>
    </location>
</feature>
<evidence type="ECO:0000256" key="3">
    <source>
        <dbReference type="ARBA" id="ARBA00021608"/>
    </source>
</evidence>
<dbReference type="AlphaFoldDB" id="A0AAV2S8E6"/>
<dbReference type="InterPro" id="IPR043129">
    <property type="entry name" value="ATPase_NBD"/>
</dbReference>
<dbReference type="FunFam" id="3.30.420.40:FF:000121">
    <property type="entry name" value="Actin-related protein 8"/>
    <property type="match status" value="1"/>
</dbReference>
<evidence type="ECO:0000256" key="6">
    <source>
        <dbReference type="ARBA" id="ARBA00022840"/>
    </source>
</evidence>
<evidence type="ECO:0000256" key="4">
    <source>
        <dbReference type="ARBA" id="ARBA00022741"/>
    </source>
</evidence>
<dbReference type="Gene3D" id="3.30.420.40">
    <property type="match status" value="1"/>
</dbReference>
<evidence type="ECO:0000256" key="7">
    <source>
        <dbReference type="ARBA" id="ARBA00023015"/>
    </source>
</evidence>
<evidence type="ECO:0000256" key="2">
    <source>
        <dbReference type="ARBA" id="ARBA00007720"/>
    </source>
</evidence>
<organism evidence="14 15">
    <name type="scientific">Meganyctiphanes norvegica</name>
    <name type="common">Northern krill</name>
    <name type="synonym">Thysanopoda norvegica</name>
    <dbReference type="NCBI Taxonomy" id="48144"/>
    <lineage>
        <taxon>Eukaryota</taxon>
        <taxon>Metazoa</taxon>
        <taxon>Ecdysozoa</taxon>
        <taxon>Arthropoda</taxon>
        <taxon>Crustacea</taxon>
        <taxon>Multicrustacea</taxon>
        <taxon>Malacostraca</taxon>
        <taxon>Eumalacostraca</taxon>
        <taxon>Eucarida</taxon>
        <taxon>Euphausiacea</taxon>
        <taxon>Euphausiidae</taxon>
        <taxon>Meganyctiphanes</taxon>
    </lineage>
</organism>
<feature type="non-terminal residue" evidence="14">
    <location>
        <position position="1"/>
    </location>
</feature>
<dbReference type="EMBL" id="CAXKWB010048986">
    <property type="protein sequence ID" value="CAL4167632.1"/>
    <property type="molecule type" value="Genomic_DNA"/>
</dbReference>
<evidence type="ECO:0000256" key="1">
    <source>
        <dbReference type="ARBA" id="ARBA00004123"/>
    </source>
</evidence>
<keyword evidence="15" id="KW-1185">Reference proteome</keyword>
<evidence type="ECO:0000256" key="10">
    <source>
        <dbReference type="ARBA" id="ARBA00023204"/>
    </source>
</evidence>
<evidence type="ECO:0000256" key="13">
    <source>
        <dbReference type="SAM" id="MobiDB-lite"/>
    </source>
</evidence>
<keyword evidence="10" id="KW-0234">DNA repair</keyword>
<evidence type="ECO:0000256" key="12">
    <source>
        <dbReference type="ARBA" id="ARBA00025560"/>
    </source>
</evidence>
<dbReference type="Proteomes" id="UP001497623">
    <property type="component" value="Unassembled WGS sequence"/>
</dbReference>
<reference evidence="14 15" key="1">
    <citation type="submission" date="2024-05" db="EMBL/GenBank/DDBJ databases">
        <authorList>
            <person name="Wallberg A."/>
        </authorList>
    </citation>
    <scope>NUCLEOTIDE SEQUENCE [LARGE SCALE GENOMIC DNA]</scope>
</reference>
<feature type="region of interest" description="Disordered" evidence="13">
    <location>
        <begin position="111"/>
        <end position="144"/>
    </location>
</feature>
<dbReference type="GO" id="GO:0006281">
    <property type="term" value="P:DNA repair"/>
    <property type="evidence" value="ECO:0007669"/>
    <property type="project" value="UniProtKB-KW"/>
</dbReference>
<comment type="subcellular location">
    <subcellularLocation>
        <location evidence="1">Nucleus</location>
    </subcellularLocation>
</comment>
<dbReference type="GO" id="GO:0006310">
    <property type="term" value="P:DNA recombination"/>
    <property type="evidence" value="ECO:0007669"/>
    <property type="project" value="UniProtKB-KW"/>
</dbReference>
<name>A0AAV2S8E6_MEGNR</name>
<dbReference type="InterPro" id="IPR004000">
    <property type="entry name" value="Actin"/>
</dbReference>
<proteinExistence type="inferred from homology"/>
<evidence type="ECO:0000313" key="14">
    <source>
        <dbReference type="EMBL" id="CAL4167632.1"/>
    </source>
</evidence>
<comment type="caution">
    <text evidence="14">The sequence shown here is derived from an EMBL/GenBank/DDBJ whole genome shotgun (WGS) entry which is preliminary data.</text>
</comment>
<keyword evidence="5" id="KW-0227">DNA damage</keyword>
<keyword evidence="9" id="KW-0233">DNA recombination</keyword>
<dbReference type="GO" id="GO:0005634">
    <property type="term" value="C:nucleus"/>
    <property type="evidence" value="ECO:0007669"/>
    <property type="project" value="UniProtKB-SubCell"/>
</dbReference>
<comment type="function">
    <text evidence="12">Plays an important role in the functional organization of mitotic chromosomes. Exhibits low basal ATPase activity, and unable to polymerize.</text>
</comment>
<gene>
    <name evidence="14" type="ORF">MNOR_LOCUS33607</name>
</gene>
<evidence type="ECO:0000256" key="5">
    <source>
        <dbReference type="ARBA" id="ARBA00022763"/>
    </source>
</evidence>
<evidence type="ECO:0000313" key="15">
    <source>
        <dbReference type="Proteomes" id="UP001497623"/>
    </source>
</evidence>
<evidence type="ECO:0000256" key="8">
    <source>
        <dbReference type="ARBA" id="ARBA00023163"/>
    </source>
</evidence>
<comment type="similarity">
    <text evidence="2">Belongs to the actin family. ARP8 subfamily.</text>
</comment>
<sequence length="299" mass="33105">LRLDYGGGDVTQVFYWLLRKCGFPHQVNPNNKLDGMLLNKLKHQFCHMDLNVCGAQEKTFTVQSPGSKPVSYTIQMGDELIVAALSLFYADLLKITGSKFIVTQKLNPGDPDDPFDENYLRDTSRKGGREAAEAMEVGGGDGGEGADEDIVVDDQPLAPGGGVSTSSATFSRANDSLVTLPTEKLLSMEQAILTSIERCPSEEIKRKMYGSILIVGGGAKFDNIGKWLQSRLALQIPVAFRPEQIEIFTRAKDMDPCMTMWKGAALMTCLEGSHELWIQQAEWNKHGLKILREKCPFIW</sequence>
<keyword evidence="6" id="KW-0067">ATP-binding</keyword>
<dbReference type="PANTHER" id="PTHR11937">
    <property type="entry name" value="ACTIN"/>
    <property type="match status" value="1"/>
</dbReference>
<dbReference type="SUPFAM" id="SSF53067">
    <property type="entry name" value="Actin-like ATPase domain"/>
    <property type="match status" value="1"/>
</dbReference>
<dbReference type="Gene3D" id="3.90.640.10">
    <property type="entry name" value="Actin, Chain A, domain 4"/>
    <property type="match status" value="1"/>
</dbReference>